<dbReference type="CDD" id="cd11393">
    <property type="entry name" value="bHLH_AtbHLH_like"/>
    <property type="match status" value="1"/>
</dbReference>
<dbReference type="AlphaFoldDB" id="A0AAD1YYR0"/>
<sequence>MRNAILPLLSSHLYSNGYNDALSNIIPAQIDSYLNSYDSSFCMDLDMQNHHSRFDEVVSMYSQSYVDYISSGLPLIMPMERLDCPPFVEERQSTCMPICDINNICQPHGKTFPVQQSENVWQSSLHSQACFLEICSDLQPTNYGRKRSVEARDQKHKKAMCFQQDMEGEKIQRQKVLTRRSQKLTDKITALQKLVSPYGKTDTASVLQEAYVFIKLLQDQIQNLVNTSHANDESTRSMETEKEVDLRRKGLCVVPVSCTQRLLEEVNDFLPEPDLH</sequence>
<evidence type="ECO:0000313" key="7">
    <source>
        <dbReference type="EMBL" id="CAI9759863.1"/>
    </source>
</evidence>
<comment type="subcellular location">
    <subcellularLocation>
        <location evidence="1">Nucleus</location>
    </subcellularLocation>
</comment>
<dbReference type="PANTHER" id="PTHR16223">
    <property type="entry name" value="TRANSCRIPTION FACTOR BHLH83-RELATED"/>
    <property type="match status" value="1"/>
</dbReference>
<evidence type="ECO:0000256" key="3">
    <source>
        <dbReference type="ARBA" id="ARBA00023125"/>
    </source>
</evidence>
<evidence type="ECO:0000313" key="8">
    <source>
        <dbReference type="Proteomes" id="UP000834106"/>
    </source>
</evidence>
<dbReference type="PROSITE" id="PS50888">
    <property type="entry name" value="BHLH"/>
    <property type="match status" value="1"/>
</dbReference>
<dbReference type="EMBL" id="OU503039">
    <property type="protein sequence ID" value="CAI9759863.1"/>
    <property type="molecule type" value="Genomic_DNA"/>
</dbReference>
<dbReference type="InterPro" id="IPR045843">
    <property type="entry name" value="IND-like"/>
</dbReference>
<protein>
    <recommendedName>
        <fullName evidence="6">BHLH domain-containing protein</fullName>
    </recommendedName>
</protein>
<accession>A0AAD1YYR0</accession>
<keyword evidence="4" id="KW-0804">Transcription</keyword>
<keyword evidence="8" id="KW-1185">Reference proteome</keyword>
<dbReference type="InterPro" id="IPR011598">
    <property type="entry name" value="bHLH_dom"/>
</dbReference>
<dbReference type="Gene3D" id="4.10.280.10">
    <property type="entry name" value="Helix-loop-helix DNA-binding domain"/>
    <property type="match status" value="1"/>
</dbReference>
<reference evidence="7" key="1">
    <citation type="submission" date="2023-05" db="EMBL/GenBank/DDBJ databases">
        <authorList>
            <person name="Huff M."/>
        </authorList>
    </citation>
    <scope>NUCLEOTIDE SEQUENCE</scope>
</reference>
<organism evidence="7 8">
    <name type="scientific">Fraxinus pennsylvanica</name>
    <dbReference type="NCBI Taxonomy" id="56036"/>
    <lineage>
        <taxon>Eukaryota</taxon>
        <taxon>Viridiplantae</taxon>
        <taxon>Streptophyta</taxon>
        <taxon>Embryophyta</taxon>
        <taxon>Tracheophyta</taxon>
        <taxon>Spermatophyta</taxon>
        <taxon>Magnoliopsida</taxon>
        <taxon>eudicotyledons</taxon>
        <taxon>Gunneridae</taxon>
        <taxon>Pentapetalae</taxon>
        <taxon>asterids</taxon>
        <taxon>lamiids</taxon>
        <taxon>Lamiales</taxon>
        <taxon>Oleaceae</taxon>
        <taxon>Oleeae</taxon>
        <taxon>Fraxinus</taxon>
    </lineage>
</organism>
<evidence type="ECO:0000256" key="1">
    <source>
        <dbReference type="ARBA" id="ARBA00004123"/>
    </source>
</evidence>
<dbReference type="InterPro" id="IPR045239">
    <property type="entry name" value="bHLH95_bHLH"/>
</dbReference>
<dbReference type="GO" id="GO:0000978">
    <property type="term" value="F:RNA polymerase II cis-regulatory region sequence-specific DNA binding"/>
    <property type="evidence" value="ECO:0007669"/>
    <property type="project" value="TreeGrafter"/>
</dbReference>
<gene>
    <name evidence="7" type="ORF">FPE_LOCUS7293</name>
</gene>
<feature type="domain" description="BHLH" evidence="6">
    <location>
        <begin position="168"/>
        <end position="217"/>
    </location>
</feature>
<dbReference type="GO" id="GO:0046983">
    <property type="term" value="F:protein dimerization activity"/>
    <property type="evidence" value="ECO:0007669"/>
    <property type="project" value="InterPro"/>
</dbReference>
<dbReference type="SUPFAM" id="SSF47459">
    <property type="entry name" value="HLH, helix-loop-helix DNA-binding domain"/>
    <property type="match status" value="1"/>
</dbReference>
<name>A0AAD1YYR0_9LAMI</name>
<evidence type="ECO:0000256" key="4">
    <source>
        <dbReference type="ARBA" id="ARBA00023163"/>
    </source>
</evidence>
<dbReference type="GO" id="GO:0000981">
    <property type="term" value="F:DNA-binding transcription factor activity, RNA polymerase II-specific"/>
    <property type="evidence" value="ECO:0007669"/>
    <property type="project" value="TreeGrafter"/>
</dbReference>
<proteinExistence type="predicted"/>
<dbReference type="Proteomes" id="UP000834106">
    <property type="component" value="Chromosome 4"/>
</dbReference>
<keyword evidence="3" id="KW-0238">DNA-binding</keyword>
<dbReference type="GO" id="GO:0005634">
    <property type="term" value="C:nucleus"/>
    <property type="evidence" value="ECO:0007669"/>
    <property type="project" value="UniProtKB-SubCell"/>
</dbReference>
<dbReference type="PANTHER" id="PTHR16223:SF138">
    <property type="entry name" value="TRANSCRIPTION FACTOR BHLH103-LIKE"/>
    <property type="match status" value="1"/>
</dbReference>
<evidence type="ECO:0000256" key="2">
    <source>
        <dbReference type="ARBA" id="ARBA00023015"/>
    </source>
</evidence>
<keyword evidence="5" id="KW-0539">Nucleus</keyword>
<evidence type="ECO:0000259" key="6">
    <source>
        <dbReference type="PROSITE" id="PS50888"/>
    </source>
</evidence>
<dbReference type="InterPro" id="IPR036638">
    <property type="entry name" value="HLH_DNA-bd_sf"/>
</dbReference>
<evidence type="ECO:0000256" key="5">
    <source>
        <dbReference type="ARBA" id="ARBA00023242"/>
    </source>
</evidence>
<keyword evidence="2" id="KW-0805">Transcription regulation</keyword>